<proteinExistence type="predicted"/>
<keyword evidence="2" id="KW-0812">Transmembrane</keyword>
<accession>A0ABR3J277</accession>
<feature type="transmembrane region" description="Helical" evidence="2">
    <location>
        <begin position="114"/>
        <end position="140"/>
    </location>
</feature>
<reference evidence="4" key="1">
    <citation type="submission" date="2024-06" db="EMBL/GenBank/DDBJ databases">
        <title>Multi-omics analyses provide insights into the biosynthesis of the anticancer antibiotic pleurotin in Hohenbuehelia grisea.</title>
        <authorList>
            <person name="Weaver J.A."/>
            <person name="Alberti F."/>
        </authorList>
    </citation>
    <scope>NUCLEOTIDE SEQUENCE [LARGE SCALE GENOMIC DNA]</scope>
    <source>
        <strain evidence="4">T-177</strain>
    </source>
</reference>
<name>A0ABR3J277_9AGAR</name>
<evidence type="ECO:0000313" key="4">
    <source>
        <dbReference type="Proteomes" id="UP001556367"/>
    </source>
</evidence>
<keyword evidence="2" id="KW-0472">Membrane</keyword>
<dbReference type="EMBL" id="JASNQZ010000012">
    <property type="protein sequence ID" value="KAL0949255.1"/>
    <property type="molecule type" value="Genomic_DNA"/>
</dbReference>
<keyword evidence="4" id="KW-1185">Reference proteome</keyword>
<organism evidence="3 4">
    <name type="scientific">Hohenbuehelia grisea</name>
    <dbReference type="NCBI Taxonomy" id="104357"/>
    <lineage>
        <taxon>Eukaryota</taxon>
        <taxon>Fungi</taxon>
        <taxon>Dikarya</taxon>
        <taxon>Basidiomycota</taxon>
        <taxon>Agaricomycotina</taxon>
        <taxon>Agaricomycetes</taxon>
        <taxon>Agaricomycetidae</taxon>
        <taxon>Agaricales</taxon>
        <taxon>Pleurotineae</taxon>
        <taxon>Pleurotaceae</taxon>
        <taxon>Hohenbuehelia</taxon>
    </lineage>
</organism>
<gene>
    <name evidence="3" type="ORF">HGRIS_009333</name>
</gene>
<sequence length="183" mass="19912">MMAQPESPDLEVNTSALPYPYPYDRDLDRDRSINADGDSDAGRCPIPLIWRKRVCQLYPLYTLYLTFAYQFTRTTLAVAFSVPDADAGDDTLMAAAGAAGERASREVTVTVTSFLVLVWTGVGVCVAAAAAYLVVMAACLRMGALGRRIGGEMKIAVAWGDARPTLVDRALVMKVFLIPREKN</sequence>
<evidence type="ECO:0000313" key="3">
    <source>
        <dbReference type="EMBL" id="KAL0949255.1"/>
    </source>
</evidence>
<protein>
    <submittedName>
        <fullName evidence="3">Uncharacterized protein</fullName>
    </submittedName>
</protein>
<dbReference type="Proteomes" id="UP001556367">
    <property type="component" value="Unassembled WGS sequence"/>
</dbReference>
<evidence type="ECO:0000256" key="1">
    <source>
        <dbReference type="SAM" id="MobiDB-lite"/>
    </source>
</evidence>
<comment type="caution">
    <text evidence="3">The sequence shown here is derived from an EMBL/GenBank/DDBJ whole genome shotgun (WGS) entry which is preliminary data.</text>
</comment>
<feature type="region of interest" description="Disordered" evidence="1">
    <location>
        <begin position="1"/>
        <end position="25"/>
    </location>
</feature>
<evidence type="ECO:0000256" key="2">
    <source>
        <dbReference type="SAM" id="Phobius"/>
    </source>
</evidence>
<keyword evidence="2" id="KW-1133">Transmembrane helix</keyword>